<gene>
    <name evidence="1" type="ORF">CCACVL1_03178</name>
</gene>
<proteinExistence type="predicted"/>
<comment type="caution">
    <text evidence="1">The sequence shown here is derived from an EMBL/GenBank/DDBJ whole genome shotgun (WGS) entry which is preliminary data.</text>
</comment>
<dbReference type="AlphaFoldDB" id="A0A1R3K1T9"/>
<protein>
    <submittedName>
        <fullName evidence="1">Uncharacterized protein</fullName>
    </submittedName>
</protein>
<evidence type="ECO:0000313" key="1">
    <source>
        <dbReference type="EMBL" id="OMP01060.1"/>
    </source>
</evidence>
<dbReference type="Proteomes" id="UP000188268">
    <property type="component" value="Unassembled WGS sequence"/>
</dbReference>
<keyword evidence="2" id="KW-1185">Reference proteome</keyword>
<organism evidence="1 2">
    <name type="scientific">Corchorus capsularis</name>
    <name type="common">Jute</name>
    <dbReference type="NCBI Taxonomy" id="210143"/>
    <lineage>
        <taxon>Eukaryota</taxon>
        <taxon>Viridiplantae</taxon>
        <taxon>Streptophyta</taxon>
        <taxon>Embryophyta</taxon>
        <taxon>Tracheophyta</taxon>
        <taxon>Spermatophyta</taxon>
        <taxon>Magnoliopsida</taxon>
        <taxon>eudicotyledons</taxon>
        <taxon>Gunneridae</taxon>
        <taxon>Pentapetalae</taxon>
        <taxon>rosids</taxon>
        <taxon>malvids</taxon>
        <taxon>Malvales</taxon>
        <taxon>Malvaceae</taxon>
        <taxon>Grewioideae</taxon>
        <taxon>Apeibeae</taxon>
        <taxon>Corchorus</taxon>
    </lineage>
</organism>
<reference evidence="1 2" key="1">
    <citation type="submission" date="2013-09" db="EMBL/GenBank/DDBJ databases">
        <title>Corchorus capsularis genome sequencing.</title>
        <authorList>
            <person name="Alam M."/>
            <person name="Haque M.S."/>
            <person name="Islam M.S."/>
            <person name="Emdad E.M."/>
            <person name="Islam M.M."/>
            <person name="Ahmed B."/>
            <person name="Halim A."/>
            <person name="Hossen Q.M.M."/>
            <person name="Hossain M.Z."/>
            <person name="Ahmed R."/>
            <person name="Khan M.M."/>
            <person name="Islam R."/>
            <person name="Rashid M.M."/>
            <person name="Khan S.A."/>
            <person name="Rahman M.S."/>
            <person name="Alam M."/>
        </authorList>
    </citation>
    <scope>NUCLEOTIDE SEQUENCE [LARGE SCALE GENOMIC DNA]</scope>
    <source>
        <strain evidence="2">cv. CVL-1</strain>
        <tissue evidence="1">Whole seedling</tissue>
    </source>
</reference>
<dbReference type="EMBL" id="AWWV01006523">
    <property type="protein sequence ID" value="OMP01060.1"/>
    <property type="molecule type" value="Genomic_DNA"/>
</dbReference>
<sequence length="54" mass="5693">MVTVISHPEQTIIGLGSTLHSFGKRNSHGGSGFLVFSAIGDFCIRRNYTGAAPS</sequence>
<evidence type="ECO:0000313" key="2">
    <source>
        <dbReference type="Proteomes" id="UP000188268"/>
    </source>
</evidence>
<accession>A0A1R3K1T9</accession>
<name>A0A1R3K1T9_COCAP</name>
<dbReference type="Gramene" id="OMP01060">
    <property type="protein sequence ID" value="OMP01060"/>
    <property type="gene ID" value="CCACVL1_03178"/>
</dbReference>